<evidence type="ECO:0000313" key="3">
    <source>
        <dbReference type="EMBL" id="CAD9872796.1"/>
    </source>
</evidence>
<evidence type="ECO:0000256" key="1">
    <source>
        <dbReference type="SAM" id="MobiDB-lite"/>
    </source>
</evidence>
<dbReference type="InterPro" id="IPR052289">
    <property type="entry name" value="Calcyclin-binding_UBL-bridge"/>
</dbReference>
<evidence type="ECO:0000259" key="2">
    <source>
        <dbReference type="PROSITE" id="PS51203"/>
    </source>
</evidence>
<dbReference type="InterPro" id="IPR008978">
    <property type="entry name" value="HSP20-like_chaperone"/>
</dbReference>
<accession>A0A7S2Y0T4</accession>
<dbReference type="PANTHER" id="PTHR13164:SF6">
    <property type="entry name" value="CS DOMAIN-CONTAINING PROTEIN"/>
    <property type="match status" value="1"/>
</dbReference>
<reference evidence="3" key="1">
    <citation type="submission" date="2021-01" db="EMBL/GenBank/DDBJ databases">
        <authorList>
            <person name="Corre E."/>
            <person name="Pelletier E."/>
            <person name="Niang G."/>
            <person name="Scheremetjew M."/>
            <person name="Finn R."/>
            <person name="Kale V."/>
            <person name="Holt S."/>
            <person name="Cochrane G."/>
            <person name="Meng A."/>
            <person name="Brown T."/>
            <person name="Cohen L."/>
        </authorList>
    </citation>
    <scope>NUCLEOTIDE SEQUENCE</scope>
    <source>
        <strain evidence="3">CCMP1661</strain>
    </source>
</reference>
<dbReference type="AlphaFoldDB" id="A0A7S2Y0T4"/>
<dbReference type="GO" id="GO:0005634">
    <property type="term" value="C:nucleus"/>
    <property type="evidence" value="ECO:0007669"/>
    <property type="project" value="TreeGrafter"/>
</dbReference>
<feature type="domain" description="CS" evidence="2">
    <location>
        <begin position="84"/>
        <end position="175"/>
    </location>
</feature>
<organism evidence="3">
    <name type="scientific">Fibrocapsa japonica</name>
    <dbReference type="NCBI Taxonomy" id="94617"/>
    <lineage>
        <taxon>Eukaryota</taxon>
        <taxon>Sar</taxon>
        <taxon>Stramenopiles</taxon>
        <taxon>Ochrophyta</taxon>
        <taxon>Raphidophyceae</taxon>
        <taxon>Chattonellales</taxon>
        <taxon>Chattonellaceae</taxon>
        <taxon>Fibrocapsa</taxon>
    </lineage>
</organism>
<sequence length="178" mass="19901">MAETGVTDDVQLANSAEEKGEQSNDLNEIGDESALRENIRLKGKNSYYYAHGHNNDAPEWDGDPSPKLLASRKLLDQKPVTQIEPIKTYSWADADSKVKIYIPLDNIGAPDEEKSDVQWTANSFTLQVTNSEDAKYLLAVDSLNDNIKGASMKIRPNKIIVTLQKELDVSWHDLRKTA</sequence>
<dbReference type="PROSITE" id="PS51203">
    <property type="entry name" value="CS"/>
    <property type="match status" value="1"/>
</dbReference>
<dbReference type="PANTHER" id="PTHR13164">
    <property type="entry name" value="CALICYLIN BINDING PROTEIN"/>
    <property type="match status" value="1"/>
</dbReference>
<dbReference type="InterPro" id="IPR007052">
    <property type="entry name" value="CS_dom"/>
</dbReference>
<dbReference type="Gene3D" id="2.60.40.790">
    <property type="match status" value="1"/>
</dbReference>
<dbReference type="Pfam" id="PF04969">
    <property type="entry name" value="CS"/>
    <property type="match status" value="1"/>
</dbReference>
<dbReference type="EMBL" id="HBHR01021439">
    <property type="protein sequence ID" value="CAD9872796.1"/>
    <property type="molecule type" value="Transcribed_RNA"/>
</dbReference>
<protein>
    <recommendedName>
        <fullName evidence="2">CS domain-containing protein</fullName>
    </recommendedName>
</protein>
<gene>
    <name evidence="3" type="ORF">FJAP1339_LOCUS10887</name>
</gene>
<proteinExistence type="predicted"/>
<name>A0A7S2Y0T4_9STRA</name>
<feature type="region of interest" description="Disordered" evidence="1">
    <location>
        <begin position="1"/>
        <end position="33"/>
    </location>
</feature>
<dbReference type="SUPFAM" id="SSF49764">
    <property type="entry name" value="HSP20-like chaperones"/>
    <property type="match status" value="1"/>
</dbReference>